<dbReference type="SUPFAM" id="SSF53383">
    <property type="entry name" value="PLP-dependent transferases"/>
    <property type="match status" value="1"/>
</dbReference>
<dbReference type="PANTHER" id="PTHR30244">
    <property type="entry name" value="TRANSAMINASE"/>
    <property type="match status" value="1"/>
</dbReference>
<keyword evidence="6" id="KW-0808">Transferase</keyword>
<dbReference type="InterPro" id="IPR015421">
    <property type="entry name" value="PyrdxlP-dep_Trfase_major"/>
</dbReference>
<dbReference type="PIRSF" id="PIRSF000390">
    <property type="entry name" value="PLP_StrS"/>
    <property type="match status" value="1"/>
</dbReference>
<feature type="compositionally biased region" description="Basic and acidic residues" evidence="5">
    <location>
        <begin position="1"/>
        <end position="10"/>
    </location>
</feature>
<sequence>MTVSDARSEPDGGAVFRGDLSAPDPIPEAGIEAAVKLMRDGRLFRYGEDRDTIPEAALLEQEFSDYMGSKYCVGVNSGGCALFLALKAAGVEAGDKVLVNAFTLAPVPGAVAHAGAQAVLVDIDKRLVADLDDLERKAAESGARFLMLSYMRGHIPDMDAVTALCARHGIVMIEDCAHTMGAGWNGRLTGSFGKAGCFSTQTFKHINSGEGGLIVTDDEDLAARAILLSGSYMLYAQHRARPPLEVFERHRFATPNCSMRMSGLVAALLRAQLPLLDERNARWRQIYAVLADELSGIEGISLPQRPAEEDFAPSSLQFSVADRSLDDRQIALFVDEAIAHGVHIKWFGAADPVGFTSRHDHWRYLGEGAGGGLPNADRLLHQLCDIRLPLWLSDEDCHTIAVVLREAMAKARAAAVKLYA</sequence>
<reference evidence="6" key="1">
    <citation type="submission" date="2020-03" db="EMBL/GenBank/DDBJ databases">
        <title>Genome of Pelagibius litoralis DSM 21314T.</title>
        <authorList>
            <person name="Wang G."/>
        </authorList>
    </citation>
    <scope>NUCLEOTIDE SEQUENCE</scope>
    <source>
        <strain evidence="6">DSM 21314</strain>
    </source>
</reference>
<dbReference type="InterPro" id="IPR015424">
    <property type="entry name" value="PyrdxlP-dep_Trfase"/>
</dbReference>
<comment type="caution">
    <text evidence="6">The sequence shown here is derived from an EMBL/GenBank/DDBJ whole genome shotgun (WGS) entry which is preliminary data.</text>
</comment>
<keyword evidence="6" id="KW-0032">Aminotransferase</keyword>
<evidence type="ECO:0000256" key="1">
    <source>
        <dbReference type="ARBA" id="ARBA00037999"/>
    </source>
</evidence>
<evidence type="ECO:0000256" key="5">
    <source>
        <dbReference type="SAM" id="MobiDB-lite"/>
    </source>
</evidence>
<dbReference type="AlphaFoldDB" id="A0A967EXP9"/>
<dbReference type="Proteomes" id="UP000761264">
    <property type="component" value="Unassembled WGS sequence"/>
</dbReference>
<keyword evidence="7" id="KW-1185">Reference proteome</keyword>
<dbReference type="Pfam" id="PF01041">
    <property type="entry name" value="DegT_DnrJ_EryC1"/>
    <property type="match status" value="1"/>
</dbReference>
<protein>
    <submittedName>
        <fullName evidence="6">DegT/DnrJ/EryC1/StrS aminotransferase family protein</fullName>
    </submittedName>
</protein>
<evidence type="ECO:0000256" key="4">
    <source>
        <dbReference type="RuleBase" id="RU004508"/>
    </source>
</evidence>
<dbReference type="Gene3D" id="3.40.640.10">
    <property type="entry name" value="Type I PLP-dependent aspartate aminotransferase-like (Major domain)"/>
    <property type="match status" value="1"/>
</dbReference>
<organism evidence="6 7">
    <name type="scientific">Pelagibius litoralis</name>
    <dbReference type="NCBI Taxonomy" id="374515"/>
    <lineage>
        <taxon>Bacteria</taxon>
        <taxon>Pseudomonadati</taxon>
        <taxon>Pseudomonadota</taxon>
        <taxon>Alphaproteobacteria</taxon>
        <taxon>Rhodospirillales</taxon>
        <taxon>Rhodovibrionaceae</taxon>
        <taxon>Pelagibius</taxon>
    </lineage>
</organism>
<evidence type="ECO:0000313" key="6">
    <source>
        <dbReference type="EMBL" id="NIA69341.1"/>
    </source>
</evidence>
<feature type="modified residue" description="N6-(pyridoxal phosphate)lysine" evidence="3">
    <location>
        <position position="204"/>
    </location>
</feature>
<dbReference type="EMBL" id="JAAQPH010000008">
    <property type="protein sequence ID" value="NIA69341.1"/>
    <property type="molecule type" value="Genomic_DNA"/>
</dbReference>
<gene>
    <name evidence="6" type="ORF">HBA54_12135</name>
</gene>
<evidence type="ECO:0000313" key="7">
    <source>
        <dbReference type="Proteomes" id="UP000761264"/>
    </source>
</evidence>
<dbReference type="InterPro" id="IPR015422">
    <property type="entry name" value="PyrdxlP-dep_Trfase_small"/>
</dbReference>
<accession>A0A967EXP9</accession>
<proteinExistence type="inferred from homology"/>
<dbReference type="GO" id="GO:0030170">
    <property type="term" value="F:pyridoxal phosphate binding"/>
    <property type="evidence" value="ECO:0007669"/>
    <property type="project" value="TreeGrafter"/>
</dbReference>
<evidence type="ECO:0000256" key="2">
    <source>
        <dbReference type="PIRSR" id="PIRSR000390-1"/>
    </source>
</evidence>
<evidence type="ECO:0000256" key="3">
    <source>
        <dbReference type="PIRSR" id="PIRSR000390-2"/>
    </source>
</evidence>
<dbReference type="GO" id="GO:0008483">
    <property type="term" value="F:transaminase activity"/>
    <property type="evidence" value="ECO:0007669"/>
    <property type="project" value="UniProtKB-KW"/>
</dbReference>
<keyword evidence="3 4" id="KW-0663">Pyridoxal phosphate</keyword>
<feature type="active site" description="Proton acceptor" evidence="2">
    <location>
        <position position="204"/>
    </location>
</feature>
<dbReference type="RefSeq" id="WP_167224828.1">
    <property type="nucleotide sequence ID" value="NZ_JAAQPH010000008.1"/>
</dbReference>
<feature type="region of interest" description="Disordered" evidence="5">
    <location>
        <begin position="1"/>
        <end position="21"/>
    </location>
</feature>
<dbReference type="GO" id="GO:0000271">
    <property type="term" value="P:polysaccharide biosynthetic process"/>
    <property type="evidence" value="ECO:0007669"/>
    <property type="project" value="TreeGrafter"/>
</dbReference>
<dbReference type="PANTHER" id="PTHR30244:SF34">
    <property type="entry name" value="DTDP-4-AMINO-4,6-DIDEOXYGALACTOSE TRANSAMINASE"/>
    <property type="match status" value="1"/>
</dbReference>
<dbReference type="InterPro" id="IPR000653">
    <property type="entry name" value="DegT/StrS_aminotransferase"/>
</dbReference>
<dbReference type="Gene3D" id="3.90.1150.10">
    <property type="entry name" value="Aspartate Aminotransferase, domain 1"/>
    <property type="match status" value="1"/>
</dbReference>
<name>A0A967EXP9_9PROT</name>
<comment type="similarity">
    <text evidence="1 4">Belongs to the DegT/DnrJ/EryC1 family.</text>
</comment>